<name>A0A4V2Z676_9ACTN</name>
<proteinExistence type="inferred from homology"/>
<feature type="domain" description="SsuA/THI5-like" evidence="4">
    <location>
        <begin position="95"/>
        <end position="303"/>
    </location>
</feature>
<dbReference type="Proteomes" id="UP000295136">
    <property type="component" value="Unassembled WGS sequence"/>
</dbReference>
<evidence type="ECO:0000256" key="3">
    <source>
        <dbReference type="ARBA" id="ARBA00022729"/>
    </source>
</evidence>
<evidence type="ECO:0000259" key="4">
    <source>
        <dbReference type="Pfam" id="PF09084"/>
    </source>
</evidence>
<comment type="caution">
    <text evidence="5">The sequence shown here is derived from an EMBL/GenBank/DDBJ whole genome shotgun (WGS) entry which is preliminary data.</text>
</comment>
<evidence type="ECO:0000313" key="6">
    <source>
        <dbReference type="Proteomes" id="UP000295136"/>
    </source>
</evidence>
<evidence type="ECO:0000313" key="5">
    <source>
        <dbReference type="EMBL" id="TDE29584.1"/>
    </source>
</evidence>
<dbReference type="InterPro" id="IPR015168">
    <property type="entry name" value="SsuA/THI5"/>
</dbReference>
<gene>
    <name evidence="5" type="ORF">E1295_41660</name>
</gene>
<evidence type="ECO:0000256" key="2">
    <source>
        <dbReference type="ARBA" id="ARBA00010742"/>
    </source>
</evidence>
<dbReference type="Gene3D" id="3.40.190.10">
    <property type="entry name" value="Periplasmic binding protein-like II"/>
    <property type="match status" value="2"/>
</dbReference>
<protein>
    <submittedName>
        <fullName evidence="5">ABC transporter substrate-binding protein</fullName>
    </submittedName>
</protein>
<accession>A0A4V2Z676</accession>
<keyword evidence="3" id="KW-0732">Signal</keyword>
<reference evidence="5 6" key="1">
    <citation type="submission" date="2019-03" db="EMBL/GenBank/DDBJ databases">
        <title>Draft genome sequences of novel Actinobacteria.</title>
        <authorList>
            <person name="Sahin N."/>
            <person name="Ay H."/>
            <person name="Saygin H."/>
        </authorList>
    </citation>
    <scope>NUCLEOTIDE SEQUENCE [LARGE SCALE GENOMIC DNA]</scope>
    <source>
        <strain evidence="5 6">6K102</strain>
    </source>
</reference>
<keyword evidence="6" id="KW-1185">Reference proteome</keyword>
<evidence type="ECO:0000256" key="1">
    <source>
        <dbReference type="ARBA" id="ARBA00004418"/>
    </source>
</evidence>
<dbReference type="EMBL" id="SMLD01000196">
    <property type="protein sequence ID" value="TDE29584.1"/>
    <property type="molecule type" value="Genomic_DNA"/>
</dbReference>
<organism evidence="5 6">
    <name type="scientific">Nonomuraea mesophila</name>
    <dbReference type="NCBI Taxonomy" id="2530382"/>
    <lineage>
        <taxon>Bacteria</taxon>
        <taxon>Bacillati</taxon>
        <taxon>Actinomycetota</taxon>
        <taxon>Actinomycetes</taxon>
        <taxon>Streptosporangiales</taxon>
        <taxon>Streptosporangiaceae</taxon>
        <taxon>Nonomuraea</taxon>
    </lineage>
</organism>
<dbReference type="PANTHER" id="PTHR30024">
    <property type="entry name" value="ALIPHATIC SULFONATES-BINDING PROTEIN-RELATED"/>
    <property type="match status" value="1"/>
</dbReference>
<comment type="similarity">
    <text evidence="2">Belongs to the bacterial solute-binding protein SsuA/TauA family.</text>
</comment>
<dbReference type="AlphaFoldDB" id="A0A4V2Z676"/>
<dbReference type="GO" id="GO:0042597">
    <property type="term" value="C:periplasmic space"/>
    <property type="evidence" value="ECO:0007669"/>
    <property type="project" value="UniProtKB-SubCell"/>
</dbReference>
<sequence length="371" mass="39479">MTTNLVLPSISVVRQARSPPGAEAPRFPPWLHLKGVPDMRLGRPARTAIIGIALILGVVACSTGGSTTASAPSSAPANGGLEKTEIKVATLPAIDSAALYVAIDQGLFEKEGLEVTPQVVQASPEAIPMMLNGEIDAMFGNYVSMFAAHDKGSLKLRILAEGSRASPDSLSIMALPDSPIKAPKDLEGKTINVNVLHNFQELALTQVLKANNVDPATIKYVQVTFQNIMPSWKGGQIDAAYLGEPMVTAATASMGARKILDPASGPAAEFPISGYVSTQEWYDKNPKVAAAFQRAIHNAGKLMENNREVVAKVLPTFTQINAATAATVTFPYFSSNDNPVRLQRVADWMLEAKWLSKAIDVKTLMSPTTSG</sequence>
<dbReference type="SUPFAM" id="SSF53850">
    <property type="entry name" value="Periplasmic binding protein-like II"/>
    <property type="match status" value="1"/>
</dbReference>
<comment type="subcellular location">
    <subcellularLocation>
        <location evidence="1">Periplasm</location>
    </subcellularLocation>
</comment>
<dbReference type="Pfam" id="PF09084">
    <property type="entry name" value="NMT1"/>
    <property type="match status" value="1"/>
</dbReference>
<dbReference type="PANTHER" id="PTHR30024:SF47">
    <property type="entry name" value="TAURINE-BINDING PERIPLASMIC PROTEIN"/>
    <property type="match status" value="1"/>
</dbReference>